<proteinExistence type="predicted"/>
<feature type="non-terminal residue" evidence="1">
    <location>
        <position position="53"/>
    </location>
</feature>
<comment type="caution">
    <text evidence="1">The sequence shown here is derived from an EMBL/GenBank/DDBJ whole genome shotgun (WGS) entry which is preliminary data.</text>
</comment>
<sequence>MLVAFAESCDGNYWQSTRGTHCHGAFAQFLRTREFWPSWSCAVMGIREGLCSV</sequence>
<dbReference type="Proteomes" id="UP001519460">
    <property type="component" value="Unassembled WGS sequence"/>
</dbReference>
<keyword evidence="2" id="KW-1185">Reference proteome</keyword>
<accession>A0ABD0L2Q7</accession>
<dbReference type="AlphaFoldDB" id="A0ABD0L2Q7"/>
<protein>
    <submittedName>
        <fullName evidence="1">Uncharacterized protein</fullName>
    </submittedName>
</protein>
<organism evidence="1 2">
    <name type="scientific">Batillaria attramentaria</name>
    <dbReference type="NCBI Taxonomy" id="370345"/>
    <lineage>
        <taxon>Eukaryota</taxon>
        <taxon>Metazoa</taxon>
        <taxon>Spiralia</taxon>
        <taxon>Lophotrochozoa</taxon>
        <taxon>Mollusca</taxon>
        <taxon>Gastropoda</taxon>
        <taxon>Caenogastropoda</taxon>
        <taxon>Sorbeoconcha</taxon>
        <taxon>Cerithioidea</taxon>
        <taxon>Batillariidae</taxon>
        <taxon>Batillaria</taxon>
    </lineage>
</organism>
<evidence type="ECO:0000313" key="2">
    <source>
        <dbReference type="Proteomes" id="UP001519460"/>
    </source>
</evidence>
<evidence type="ECO:0000313" key="1">
    <source>
        <dbReference type="EMBL" id="KAK7493521.1"/>
    </source>
</evidence>
<name>A0ABD0L2Q7_9CAEN</name>
<dbReference type="EMBL" id="JACVVK020000092">
    <property type="protein sequence ID" value="KAK7493521.1"/>
    <property type="molecule type" value="Genomic_DNA"/>
</dbReference>
<gene>
    <name evidence="1" type="ORF">BaRGS_00015232</name>
</gene>
<reference evidence="1 2" key="1">
    <citation type="journal article" date="2023" name="Sci. Data">
        <title>Genome assembly of the Korean intertidal mud-creeper Batillaria attramentaria.</title>
        <authorList>
            <person name="Patra A.K."/>
            <person name="Ho P.T."/>
            <person name="Jun S."/>
            <person name="Lee S.J."/>
            <person name="Kim Y."/>
            <person name="Won Y.J."/>
        </authorList>
    </citation>
    <scope>NUCLEOTIDE SEQUENCE [LARGE SCALE GENOMIC DNA]</scope>
    <source>
        <strain evidence="1">Wonlab-2016</strain>
    </source>
</reference>